<organism evidence="2 3">
    <name type="scientific">Deinobacterium chartae</name>
    <dbReference type="NCBI Taxonomy" id="521158"/>
    <lineage>
        <taxon>Bacteria</taxon>
        <taxon>Thermotogati</taxon>
        <taxon>Deinococcota</taxon>
        <taxon>Deinococci</taxon>
        <taxon>Deinococcales</taxon>
        <taxon>Deinococcaceae</taxon>
        <taxon>Deinobacterium</taxon>
    </lineage>
</organism>
<evidence type="ECO:0000313" key="3">
    <source>
        <dbReference type="Proteomes" id="UP000569951"/>
    </source>
</evidence>
<keyword evidence="1" id="KW-1133">Transmembrane helix</keyword>
<feature type="transmembrane region" description="Helical" evidence="1">
    <location>
        <begin position="53"/>
        <end position="71"/>
    </location>
</feature>
<keyword evidence="1" id="KW-0812">Transmembrane</keyword>
<feature type="transmembrane region" description="Helical" evidence="1">
    <location>
        <begin position="20"/>
        <end position="41"/>
    </location>
</feature>
<accession>A0A841HWH5</accession>
<name>A0A841HWH5_9DEIO</name>
<keyword evidence="1" id="KW-0472">Membrane</keyword>
<dbReference type="AlphaFoldDB" id="A0A841HWH5"/>
<gene>
    <name evidence="2" type="ORF">HNR42_001304</name>
</gene>
<feature type="transmembrane region" description="Helical" evidence="1">
    <location>
        <begin position="126"/>
        <end position="155"/>
    </location>
</feature>
<feature type="transmembrane region" description="Helical" evidence="1">
    <location>
        <begin position="83"/>
        <end position="106"/>
    </location>
</feature>
<evidence type="ECO:0000313" key="2">
    <source>
        <dbReference type="EMBL" id="MBB6097881.1"/>
    </source>
</evidence>
<dbReference type="RefSeq" id="WP_183985754.1">
    <property type="nucleotide sequence ID" value="NZ_JACHHG010000004.1"/>
</dbReference>
<dbReference type="EMBL" id="JACHHG010000004">
    <property type="protein sequence ID" value="MBB6097881.1"/>
    <property type="molecule type" value="Genomic_DNA"/>
</dbReference>
<comment type="caution">
    <text evidence="2">The sequence shown here is derived from an EMBL/GenBank/DDBJ whole genome shotgun (WGS) entry which is preliminary data.</text>
</comment>
<sequence length="163" mass="17363">MNRRPPGRISVIFPGLLKPVIVVVGTAAICLEAAAVLALLAPERAAPEDIAGVAALFAPGPLLVLLLWCLLAGQAARLRGWRWWGRALLLGSLATAGSAAAVMLASQDLEHFVAYGAFEASDVLRVYAALWLRGLLLGWVSLALPLLFPAVLWLLDRLCGHRL</sequence>
<protein>
    <submittedName>
        <fullName evidence="2">Uncharacterized protein</fullName>
    </submittedName>
</protein>
<keyword evidence="3" id="KW-1185">Reference proteome</keyword>
<dbReference type="Proteomes" id="UP000569951">
    <property type="component" value="Unassembled WGS sequence"/>
</dbReference>
<reference evidence="2 3" key="1">
    <citation type="submission" date="2020-08" db="EMBL/GenBank/DDBJ databases">
        <title>Genomic Encyclopedia of Type Strains, Phase IV (KMG-IV): sequencing the most valuable type-strain genomes for metagenomic binning, comparative biology and taxonomic classification.</title>
        <authorList>
            <person name="Goeker M."/>
        </authorList>
    </citation>
    <scope>NUCLEOTIDE SEQUENCE [LARGE SCALE GENOMIC DNA]</scope>
    <source>
        <strain evidence="2 3">DSM 21458</strain>
    </source>
</reference>
<proteinExistence type="predicted"/>
<evidence type="ECO:0000256" key="1">
    <source>
        <dbReference type="SAM" id="Phobius"/>
    </source>
</evidence>